<dbReference type="GO" id="GO:0016705">
    <property type="term" value="F:oxidoreductase activity, acting on paired donors, with incorporation or reduction of molecular oxygen"/>
    <property type="evidence" value="ECO:0007669"/>
    <property type="project" value="InterPro"/>
</dbReference>
<dbReference type="Gene3D" id="1.10.630.10">
    <property type="entry name" value="Cytochrome P450"/>
    <property type="match status" value="1"/>
</dbReference>
<organism evidence="11 12">
    <name type="scientific">Pholiota conissans</name>
    <dbReference type="NCBI Taxonomy" id="109636"/>
    <lineage>
        <taxon>Eukaryota</taxon>
        <taxon>Fungi</taxon>
        <taxon>Dikarya</taxon>
        <taxon>Basidiomycota</taxon>
        <taxon>Agaricomycotina</taxon>
        <taxon>Agaricomycetes</taxon>
        <taxon>Agaricomycetidae</taxon>
        <taxon>Agaricales</taxon>
        <taxon>Agaricineae</taxon>
        <taxon>Strophariaceae</taxon>
        <taxon>Pholiota</taxon>
    </lineage>
</organism>
<sequence>NDFFVNLAEAAVAGLGHAVLPGAALMNVFPVLRFIPSWFPGAGFKRVALECRQLVLQMRDVPLAWVEARLKEGKMPNCIAVDLLENCQSKEHYAHIAGTASSLGTFFLAMAMFPEFQAKAKKEIDVMIGTHRLVNFEDKESLPYIEALRREVMRWRPVFPLGVTRAASSDDIYNGCYIPEGATVMYNTWAVAHDPRRYPDPDAFNPDRFFNENGELNNDEVDFPFGYGRRMCPGRHFASATIWLAIATVLQNFDIEKTRDSAGDEIPITGQYGDGFLRHPLPFECAITPRSKEATQVILNAMEHT</sequence>
<evidence type="ECO:0000256" key="5">
    <source>
        <dbReference type="ARBA" id="ARBA00022723"/>
    </source>
</evidence>
<gene>
    <name evidence="11" type="ORF">BDN70DRAFT_877113</name>
</gene>
<keyword evidence="6 10" id="KW-0560">Oxidoreductase</keyword>
<dbReference type="PROSITE" id="PS00086">
    <property type="entry name" value="CYTOCHROME_P450"/>
    <property type="match status" value="1"/>
</dbReference>
<evidence type="ECO:0000313" key="12">
    <source>
        <dbReference type="Proteomes" id="UP000807469"/>
    </source>
</evidence>
<dbReference type="SUPFAM" id="SSF48264">
    <property type="entry name" value="Cytochrome P450"/>
    <property type="match status" value="1"/>
</dbReference>
<dbReference type="PANTHER" id="PTHR46300:SF7">
    <property type="entry name" value="P450, PUTATIVE (EUROFUNG)-RELATED"/>
    <property type="match status" value="1"/>
</dbReference>
<feature type="non-terminal residue" evidence="11">
    <location>
        <position position="1"/>
    </location>
</feature>
<dbReference type="PANTHER" id="PTHR46300">
    <property type="entry name" value="P450, PUTATIVE (EUROFUNG)-RELATED-RELATED"/>
    <property type="match status" value="1"/>
</dbReference>
<dbReference type="GO" id="GO:0004497">
    <property type="term" value="F:monooxygenase activity"/>
    <property type="evidence" value="ECO:0007669"/>
    <property type="project" value="UniProtKB-KW"/>
</dbReference>
<comment type="caution">
    <text evidence="11">The sequence shown here is derived from an EMBL/GenBank/DDBJ whole genome shotgun (WGS) entry which is preliminary data.</text>
</comment>
<protein>
    <submittedName>
        <fullName evidence="11">Cytochrome P450</fullName>
    </submittedName>
</protein>
<comment type="pathway">
    <text evidence="2">Secondary metabolite biosynthesis.</text>
</comment>
<keyword evidence="12" id="KW-1185">Reference proteome</keyword>
<name>A0A9P5Z514_9AGAR</name>
<evidence type="ECO:0000256" key="10">
    <source>
        <dbReference type="RuleBase" id="RU000461"/>
    </source>
</evidence>
<feature type="binding site" description="axial binding residue" evidence="9">
    <location>
        <position position="232"/>
    </location>
    <ligand>
        <name>heme</name>
        <dbReference type="ChEBI" id="CHEBI:30413"/>
    </ligand>
    <ligandPart>
        <name>Fe</name>
        <dbReference type="ChEBI" id="CHEBI:18248"/>
    </ligandPart>
</feature>
<evidence type="ECO:0000256" key="2">
    <source>
        <dbReference type="ARBA" id="ARBA00005179"/>
    </source>
</evidence>
<dbReference type="InterPro" id="IPR001128">
    <property type="entry name" value="Cyt_P450"/>
</dbReference>
<dbReference type="InterPro" id="IPR036396">
    <property type="entry name" value="Cyt_P450_sf"/>
</dbReference>
<accession>A0A9P5Z514</accession>
<keyword evidence="4 9" id="KW-0349">Heme</keyword>
<dbReference type="PRINTS" id="PR00385">
    <property type="entry name" value="P450"/>
</dbReference>
<dbReference type="PRINTS" id="PR00463">
    <property type="entry name" value="EP450I"/>
</dbReference>
<dbReference type="Pfam" id="PF00067">
    <property type="entry name" value="p450"/>
    <property type="match status" value="1"/>
</dbReference>
<evidence type="ECO:0000256" key="8">
    <source>
        <dbReference type="ARBA" id="ARBA00023033"/>
    </source>
</evidence>
<evidence type="ECO:0000256" key="3">
    <source>
        <dbReference type="ARBA" id="ARBA00010617"/>
    </source>
</evidence>
<keyword evidence="8 10" id="KW-0503">Monooxygenase</keyword>
<reference evidence="11" key="1">
    <citation type="submission" date="2020-11" db="EMBL/GenBank/DDBJ databases">
        <authorList>
            <consortium name="DOE Joint Genome Institute"/>
            <person name="Ahrendt S."/>
            <person name="Riley R."/>
            <person name="Andreopoulos W."/>
            <person name="Labutti K."/>
            <person name="Pangilinan J."/>
            <person name="Ruiz-Duenas F.J."/>
            <person name="Barrasa J.M."/>
            <person name="Sanchez-Garcia M."/>
            <person name="Camarero S."/>
            <person name="Miyauchi S."/>
            <person name="Serrano A."/>
            <person name="Linde D."/>
            <person name="Babiker R."/>
            <person name="Drula E."/>
            <person name="Ayuso-Fernandez I."/>
            <person name="Pacheco R."/>
            <person name="Padilla G."/>
            <person name="Ferreira P."/>
            <person name="Barriuso J."/>
            <person name="Kellner H."/>
            <person name="Castanera R."/>
            <person name="Alfaro M."/>
            <person name="Ramirez L."/>
            <person name="Pisabarro A.G."/>
            <person name="Kuo A."/>
            <person name="Tritt A."/>
            <person name="Lipzen A."/>
            <person name="He G."/>
            <person name="Yan M."/>
            <person name="Ng V."/>
            <person name="Cullen D."/>
            <person name="Martin F."/>
            <person name="Rosso M.-N."/>
            <person name="Henrissat B."/>
            <person name="Hibbett D."/>
            <person name="Martinez A.T."/>
            <person name="Grigoriev I.V."/>
        </authorList>
    </citation>
    <scope>NUCLEOTIDE SEQUENCE</scope>
    <source>
        <strain evidence="11">CIRM-BRFM 674</strain>
    </source>
</reference>
<evidence type="ECO:0000313" key="11">
    <source>
        <dbReference type="EMBL" id="KAF9480793.1"/>
    </source>
</evidence>
<dbReference type="AlphaFoldDB" id="A0A9P5Z514"/>
<dbReference type="Proteomes" id="UP000807469">
    <property type="component" value="Unassembled WGS sequence"/>
</dbReference>
<dbReference type="InterPro" id="IPR017972">
    <property type="entry name" value="Cyt_P450_CS"/>
</dbReference>
<dbReference type="InterPro" id="IPR050364">
    <property type="entry name" value="Cytochrome_P450_fung"/>
</dbReference>
<proteinExistence type="inferred from homology"/>
<comment type="similarity">
    <text evidence="3 10">Belongs to the cytochrome P450 family.</text>
</comment>
<dbReference type="InterPro" id="IPR002401">
    <property type="entry name" value="Cyt_P450_E_grp-I"/>
</dbReference>
<dbReference type="GO" id="GO:0005506">
    <property type="term" value="F:iron ion binding"/>
    <property type="evidence" value="ECO:0007669"/>
    <property type="project" value="InterPro"/>
</dbReference>
<evidence type="ECO:0000256" key="4">
    <source>
        <dbReference type="ARBA" id="ARBA00022617"/>
    </source>
</evidence>
<evidence type="ECO:0000256" key="7">
    <source>
        <dbReference type="ARBA" id="ARBA00023004"/>
    </source>
</evidence>
<keyword evidence="5 9" id="KW-0479">Metal-binding</keyword>
<dbReference type="EMBL" id="MU155188">
    <property type="protein sequence ID" value="KAF9480793.1"/>
    <property type="molecule type" value="Genomic_DNA"/>
</dbReference>
<evidence type="ECO:0000256" key="1">
    <source>
        <dbReference type="ARBA" id="ARBA00001971"/>
    </source>
</evidence>
<evidence type="ECO:0000256" key="6">
    <source>
        <dbReference type="ARBA" id="ARBA00023002"/>
    </source>
</evidence>
<keyword evidence="7 9" id="KW-0408">Iron</keyword>
<dbReference type="GO" id="GO:0020037">
    <property type="term" value="F:heme binding"/>
    <property type="evidence" value="ECO:0007669"/>
    <property type="project" value="InterPro"/>
</dbReference>
<dbReference type="OrthoDB" id="3934656at2759"/>
<comment type="cofactor">
    <cofactor evidence="1 9">
        <name>heme</name>
        <dbReference type="ChEBI" id="CHEBI:30413"/>
    </cofactor>
</comment>
<evidence type="ECO:0000256" key="9">
    <source>
        <dbReference type="PIRSR" id="PIRSR602401-1"/>
    </source>
</evidence>